<reference evidence="3" key="1">
    <citation type="journal article" date="2020" name="Phytopathology">
        <title>Genome Sequence Resources of Colletotrichum truncatum, C. plurivorum, C. musicola, and C. sojae: Four Species Pathogenic to Soybean (Glycine max).</title>
        <authorList>
            <person name="Rogerio F."/>
            <person name="Boufleur T.R."/>
            <person name="Ciampi-Guillardi M."/>
            <person name="Sukno S.A."/>
            <person name="Thon M.R."/>
            <person name="Massola Junior N.S."/>
            <person name="Baroncelli R."/>
        </authorList>
    </citation>
    <scope>NUCLEOTIDE SEQUENCE</scope>
    <source>
        <strain evidence="3">LFN00145</strain>
    </source>
</reference>
<dbReference type="AlphaFoldDB" id="A0A8H6MT30"/>
<keyword evidence="1" id="KW-0677">Repeat</keyword>
<feature type="domain" description="Nephrocystin 3-like N-terminal" evidence="2">
    <location>
        <begin position="245"/>
        <end position="420"/>
    </location>
</feature>
<organism evidence="3 4">
    <name type="scientific">Colletotrichum plurivorum</name>
    <dbReference type="NCBI Taxonomy" id="2175906"/>
    <lineage>
        <taxon>Eukaryota</taxon>
        <taxon>Fungi</taxon>
        <taxon>Dikarya</taxon>
        <taxon>Ascomycota</taxon>
        <taxon>Pezizomycotina</taxon>
        <taxon>Sordariomycetes</taxon>
        <taxon>Hypocreomycetidae</taxon>
        <taxon>Glomerellales</taxon>
        <taxon>Glomerellaceae</taxon>
        <taxon>Colletotrichum</taxon>
        <taxon>Colletotrichum orchidearum species complex</taxon>
    </lineage>
</organism>
<dbReference type="EMBL" id="WIGO01000646">
    <property type="protein sequence ID" value="KAF6807151.1"/>
    <property type="molecule type" value="Genomic_DNA"/>
</dbReference>
<comment type="caution">
    <text evidence="3">The sequence shown here is derived from an EMBL/GenBank/DDBJ whole genome shotgun (WGS) entry which is preliminary data.</text>
</comment>
<evidence type="ECO:0000313" key="3">
    <source>
        <dbReference type="EMBL" id="KAF6807151.1"/>
    </source>
</evidence>
<dbReference type="Gene3D" id="3.40.50.300">
    <property type="entry name" value="P-loop containing nucleotide triphosphate hydrolases"/>
    <property type="match status" value="1"/>
</dbReference>
<evidence type="ECO:0000259" key="2">
    <source>
        <dbReference type="Pfam" id="PF24883"/>
    </source>
</evidence>
<name>A0A8H6MT30_9PEZI</name>
<dbReference type="InterPro" id="IPR027417">
    <property type="entry name" value="P-loop_NTPase"/>
</dbReference>
<protein>
    <recommendedName>
        <fullName evidence="2">Nephrocystin 3-like N-terminal domain-containing protein</fullName>
    </recommendedName>
</protein>
<dbReference type="Proteomes" id="UP000654918">
    <property type="component" value="Unassembled WGS sequence"/>
</dbReference>
<accession>A0A8H6MT30</accession>
<evidence type="ECO:0000313" key="4">
    <source>
        <dbReference type="Proteomes" id="UP000654918"/>
    </source>
</evidence>
<sequence length="932" mass="107280">MAEAFAALGIAANIFQFLELGLKTTRSIIATYRSVDIDGLAQHTADLSLTSSDFREQCSQLKTDIEIAKDSSLVSLLTRCVATAEDINKEIGSLKIPKSKRFKKWSRIWFGLKASRKSSKIEGLQADLVEMRDQICIRLQGLVYEHQRTLSRSMGTLGEVSKAWNTATTQRLDEMGRQIGDLLAAHMTSATDSDRSDSEFVKLAATLKRFASEAKNHGLVRAILESLHFAEIKERQNEIPEAHQNTFQWIFREDSTTTFPAWLRESGGLFWVTGKPGSGKSTLMKFILSHQRMTELSEAWAGDKRLLLVSHFFWYGGNKIQRSQEGLLRTLLFQILVNYPELIQVLFPERCGDSFRYLESWSLEELVTAFEVIKVQPDLPCRILMFVDGLDEYIGDMTDLTKFLHAVAGSPNIKICCASRPWQEFQRAFGGTSAQIEMHNLTVQDMSLYVQDTLEKSKPFEKIQSSQPSKAEALVKSISLRAEGVFFWVFLVVRSILRGLGNNDKIEVLQRRVLELPQDLDQFFRRMLDSIEHIYKPEVYGAFAALLMAKSRLPASILLVHENLRGLNKQDKVAWRRVEIGMSSPRKLPVTELYRGEVSFHDSGVMSEFYRTEFAGHELDRYYRRLISQCRDLVQAWGSMNSGYGMEIGFLHRTVIEFLQRSNPDLTNPMVYPRYIFARSYFEHFCLSLRGPFEITWQYALRFIHVLLETETRPGGIDDDGYQILDRCEQMWERLRDPKVLPLLTSHQTNTAFRLLSRARAEILVKKYEWESKQAEQGFIHLYEKNRSRQILEHILEGSVFIEVGDIATPRVTDVVDLDLLDKLLYLNEFKRHIANTTTAKVWRRFIKELQSPVVRRNTFETCQVLIRHGAPRIIPDYPGEGDAIGLMRQREAFPEEQLAELEKLFPARNLTSMMMASRTKRKNKRKGKKRA</sequence>
<proteinExistence type="predicted"/>
<dbReference type="Pfam" id="PF24883">
    <property type="entry name" value="NPHP3_N"/>
    <property type="match status" value="1"/>
</dbReference>
<dbReference type="PANTHER" id="PTHR10039">
    <property type="entry name" value="AMELOGENIN"/>
    <property type="match status" value="1"/>
</dbReference>
<gene>
    <name evidence="3" type="ORF">CPLU01_15829</name>
</gene>
<dbReference type="SUPFAM" id="SSF52540">
    <property type="entry name" value="P-loop containing nucleoside triphosphate hydrolases"/>
    <property type="match status" value="1"/>
</dbReference>
<keyword evidence="4" id="KW-1185">Reference proteome</keyword>
<evidence type="ECO:0000256" key="1">
    <source>
        <dbReference type="ARBA" id="ARBA00022737"/>
    </source>
</evidence>
<dbReference type="PANTHER" id="PTHR10039:SF5">
    <property type="entry name" value="NACHT DOMAIN-CONTAINING PROTEIN"/>
    <property type="match status" value="1"/>
</dbReference>
<dbReference type="InterPro" id="IPR056884">
    <property type="entry name" value="NPHP3-like_N"/>
</dbReference>